<dbReference type="InterPro" id="IPR015824">
    <property type="entry name" value="Phosphoglycerate_kinase_N"/>
</dbReference>
<protein>
    <recommendedName>
        <fullName evidence="4">phosphoglycerate kinase</fullName>
        <ecNumber evidence="4">2.7.2.3</ecNumber>
    </recommendedName>
</protein>
<dbReference type="FunFam" id="3.40.50.1260:FF:000006">
    <property type="entry name" value="Phosphoglycerate kinase"/>
    <property type="match status" value="1"/>
</dbReference>
<dbReference type="GO" id="GO:0006096">
    <property type="term" value="P:glycolytic process"/>
    <property type="evidence" value="ECO:0007669"/>
    <property type="project" value="InterPro"/>
</dbReference>
<dbReference type="PRINTS" id="PR00477">
    <property type="entry name" value="PHGLYCKINASE"/>
</dbReference>
<sequence length="395" mass="42792">MLKILTLFDLKSKRVLIRVDFNVPIQNGKVADDFRVRAALPTIKHCLNEGASIVLISHLGRPEGQIIPAMSLMPVGETLAELLEMPIKFSDNCVSSDAKDVSLGLKPGEVHLLENLRFHDDETKNDKHFSYQLSKHGEIYINDAFGTAHRAHASNVGVVKNFSQKGMGFLIEKELKFLNSVTRNPKRPLTLILGGAKIGGKLELIHQFIQNADSIIIGGGMAFTFLKAKGHDVGVSLVDDTMIDIAKSILKEARIKRIDMIFPSDFIGVEKPEKPGSIKIMKLDHIPSTKMGVDVGPASAQQFSEIIQSSGTIIWNGPMGIFEVPEYSIGTREIAQAMVKATNEGAITVVGGGDTASAVKQFSVQNDMSHVSTGGGASLELLSGNQLPALFALEQ</sequence>
<dbReference type="InterPro" id="IPR036043">
    <property type="entry name" value="Phosphoglycerate_kinase_sf"/>
</dbReference>
<dbReference type="GO" id="GO:0006094">
    <property type="term" value="P:gluconeogenesis"/>
    <property type="evidence" value="ECO:0007669"/>
    <property type="project" value="TreeGrafter"/>
</dbReference>
<evidence type="ECO:0000256" key="6">
    <source>
        <dbReference type="ARBA" id="ARBA00022741"/>
    </source>
</evidence>
<evidence type="ECO:0000256" key="5">
    <source>
        <dbReference type="ARBA" id="ARBA00022679"/>
    </source>
</evidence>
<name>A0A381RZG4_9ZZZZ</name>
<dbReference type="GO" id="GO:0005524">
    <property type="term" value="F:ATP binding"/>
    <property type="evidence" value="ECO:0007669"/>
    <property type="project" value="UniProtKB-KW"/>
</dbReference>
<comment type="similarity">
    <text evidence="2">Belongs to the phosphoglycerate kinase family.</text>
</comment>
<dbReference type="Pfam" id="PF00162">
    <property type="entry name" value="PGK"/>
    <property type="match status" value="1"/>
</dbReference>
<proteinExistence type="inferred from homology"/>
<accession>A0A381RZG4</accession>
<dbReference type="InterPro" id="IPR015911">
    <property type="entry name" value="Phosphoglycerate_kinase_CS"/>
</dbReference>
<gene>
    <name evidence="9" type="ORF">METZ01_LOCUS49373</name>
</gene>
<dbReference type="GO" id="GO:0004618">
    <property type="term" value="F:phosphoglycerate kinase activity"/>
    <property type="evidence" value="ECO:0007669"/>
    <property type="project" value="UniProtKB-EC"/>
</dbReference>
<dbReference type="EMBL" id="UINC01002423">
    <property type="protein sequence ID" value="SUZ96519.1"/>
    <property type="molecule type" value="Genomic_DNA"/>
</dbReference>
<dbReference type="GO" id="GO:0005829">
    <property type="term" value="C:cytosol"/>
    <property type="evidence" value="ECO:0007669"/>
    <property type="project" value="TreeGrafter"/>
</dbReference>
<keyword evidence="8" id="KW-0067">ATP-binding</keyword>
<organism evidence="9">
    <name type="scientific">marine metagenome</name>
    <dbReference type="NCBI Taxonomy" id="408172"/>
    <lineage>
        <taxon>unclassified sequences</taxon>
        <taxon>metagenomes</taxon>
        <taxon>ecological metagenomes</taxon>
    </lineage>
</organism>
<evidence type="ECO:0000256" key="4">
    <source>
        <dbReference type="ARBA" id="ARBA00013061"/>
    </source>
</evidence>
<dbReference type="PANTHER" id="PTHR11406">
    <property type="entry name" value="PHOSPHOGLYCERATE KINASE"/>
    <property type="match status" value="1"/>
</dbReference>
<comment type="subunit">
    <text evidence="3">Monomer.</text>
</comment>
<dbReference type="HAMAP" id="MF_00145">
    <property type="entry name" value="Phosphoglyc_kinase"/>
    <property type="match status" value="1"/>
</dbReference>
<dbReference type="GO" id="GO:0043531">
    <property type="term" value="F:ADP binding"/>
    <property type="evidence" value="ECO:0007669"/>
    <property type="project" value="TreeGrafter"/>
</dbReference>
<dbReference type="SUPFAM" id="SSF53748">
    <property type="entry name" value="Phosphoglycerate kinase"/>
    <property type="match status" value="1"/>
</dbReference>
<evidence type="ECO:0000256" key="3">
    <source>
        <dbReference type="ARBA" id="ARBA00011245"/>
    </source>
</evidence>
<keyword evidence="7" id="KW-0418">Kinase</keyword>
<comment type="catalytic activity">
    <reaction evidence="1">
        <text>(2R)-3-phosphoglycerate + ATP = (2R)-3-phospho-glyceroyl phosphate + ADP</text>
        <dbReference type="Rhea" id="RHEA:14801"/>
        <dbReference type="ChEBI" id="CHEBI:30616"/>
        <dbReference type="ChEBI" id="CHEBI:57604"/>
        <dbReference type="ChEBI" id="CHEBI:58272"/>
        <dbReference type="ChEBI" id="CHEBI:456216"/>
        <dbReference type="EC" id="2.7.2.3"/>
    </reaction>
</comment>
<reference evidence="9" key="1">
    <citation type="submission" date="2018-05" db="EMBL/GenBank/DDBJ databases">
        <authorList>
            <person name="Lanie J.A."/>
            <person name="Ng W.-L."/>
            <person name="Kazmierczak K.M."/>
            <person name="Andrzejewski T.M."/>
            <person name="Davidsen T.M."/>
            <person name="Wayne K.J."/>
            <person name="Tettelin H."/>
            <person name="Glass J.I."/>
            <person name="Rusch D."/>
            <person name="Podicherti R."/>
            <person name="Tsui H.-C.T."/>
            <person name="Winkler M.E."/>
        </authorList>
    </citation>
    <scope>NUCLEOTIDE SEQUENCE</scope>
</reference>
<dbReference type="PANTHER" id="PTHR11406:SF23">
    <property type="entry name" value="PHOSPHOGLYCERATE KINASE 1, CHLOROPLASTIC-RELATED"/>
    <property type="match status" value="1"/>
</dbReference>
<keyword evidence="5" id="KW-0808">Transferase</keyword>
<dbReference type="FunFam" id="3.40.50.1260:FF:000003">
    <property type="entry name" value="Phosphoglycerate kinase"/>
    <property type="match status" value="1"/>
</dbReference>
<keyword evidence="6" id="KW-0547">Nucleotide-binding</keyword>
<dbReference type="PROSITE" id="PS00111">
    <property type="entry name" value="PGLYCERATE_KINASE"/>
    <property type="match status" value="1"/>
</dbReference>
<dbReference type="PIRSF" id="PIRSF000724">
    <property type="entry name" value="Pgk"/>
    <property type="match status" value="1"/>
</dbReference>
<evidence type="ECO:0000256" key="7">
    <source>
        <dbReference type="ARBA" id="ARBA00022777"/>
    </source>
</evidence>
<evidence type="ECO:0000256" key="2">
    <source>
        <dbReference type="ARBA" id="ARBA00008982"/>
    </source>
</evidence>
<dbReference type="EC" id="2.7.2.3" evidence="4"/>
<evidence type="ECO:0000256" key="1">
    <source>
        <dbReference type="ARBA" id="ARBA00000642"/>
    </source>
</evidence>
<dbReference type="InterPro" id="IPR001576">
    <property type="entry name" value="Phosphoglycerate_kinase"/>
</dbReference>
<evidence type="ECO:0000256" key="8">
    <source>
        <dbReference type="ARBA" id="ARBA00022840"/>
    </source>
</evidence>
<dbReference type="AlphaFoldDB" id="A0A381RZG4"/>
<dbReference type="Gene3D" id="3.40.50.1260">
    <property type="entry name" value="Phosphoglycerate kinase, N-terminal domain"/>
    <property type="match status" value="2"/>
</dbReference>
<evidence type="ECO:0000313" key="9">
    <source>
        <dbReference type="EMBL" id="SUZ96519.1"/>
    </source>
</evidence>